<organism evidence="1 2">
    <name type="scientific">Lactuca saligna</name>
    <name type="common">Willowleaf lettuce</name>
    <dbReference type="NCBI Taxonomy" id="75948"/>
    <lineage>
        <taxon>Eukaryota</taxon>
        <taxon>Viridiplantae</taxon>
        <taxon>Streptophyta</taxon>
        <taxon>Embryophyta</taxon>
        <taxon>Tracheophyta</taxon>
        <taxon>Spermatophyta</taxon>
        <taxon>Magnoliopsida</taxon>
        <taxon>eudicotyledons</taxon>
        <taxon>Gunneridae</taxon>
        <taxon>Pentapetalae</taxon>
        <taxon>asterids</taxon>
        <taxon>campanulids</taxon>
        <taxon>Asterales</taxon>
        <taxon>Asteraceae</taxon>
        <taxon>Cichorioideae</taxon>
        <taxon>Cichorieae</taxon>
        <taxon>Lactucinae</taxon>
        <taxon>Lactuca</taxon>
    </lineage>
</organism>
<evidence type="ECO:0000313" key="1">
    <source>
        <dbReference type="EMBL" id="CAI9289619.1"/>
    </source>
</evidence>
<name>A0AA35ZBQ5_LACSI</name>
<dbReference type="PANTHER" id="PTHR31973:SF189">
    <property type="entry name" value="TRANSPOSASE, MUDR, PLANT, MULE TRANSPOSASE DOMAIN PROTEIN-RELATED"/>
    <property type="match status" value="1"/>
</dbReference>
<protein>
    <submittedName>
        <fullName evidence="1">Uncharacterized protein</fullName>
    </submittedName>
</protein>
<gene>
    <name evidence="1" type="ORF">LSALG_LOCUS28848</name>
</gene>
<dbReference type="PANTHER" id="PTHR31973">
    <property type="entry name" value="POLYPROTEIN, PUTATIVE-RELATED"/>
    <property type="match status" value="1"/>
</dbReference>
<keyword evidence="2" id="KW-1185">Reference proteome</keyword>
<dbReference type="Proteomes" id="UP001177003">
    <property type="component" value="Chromosome 6"/>
</dbReference>
<reference evidence="1" key="1">
    <citation type="submission" date="2023-04" db="EMBL/GenBank/DDBJ databases">
        <authorList>
            <person name="Vijverberg K."/>
            <person name="Xiong W."/>
            <person name="Schranz E."/>
        </authorList>
    </citation>
    <scope>NUCLEOTIDE SEQUENCE</scope>
</reference>
<accession>A0AA35ZBQ5</accession>
<proteinExistence type="predicted"/>
<dbReference type="AlphaFoldDB" id="A0AA35ZBQ5"/>
<evidence type="ECO:0000313" key="2">
    <source>
        <dbReference type="Proteomes" id="UP001177003"/>
    </source>
</evidence>
<sequence>MSTSRPNLDEVYHAVELNFKGVFLRDPFSYNHGKPLLFGITTIRNDGGHASYIFYAFGILDFISRYVDHDSQGIEDWFGSEIEEEDDDDVDSCFDGGENEDEIDNLTDVEYPVLSMRFKDPTQLTSMLCNYVVANGLWASWMSDEASFQIKSLKLDHKCERNYKLGSMVTYAWIGSHYTREFLLRQKMNLVDGTLFEHYAKLWSYAEEIRISNLCSTVKLDVNCMTDEKNYFSYGHSVISDQHKGLIEAVKELLSYVEHRQCVKHISQN</sequence>
<dbReference type="EMBL" id="OX465082">
    <property type="protein sequence ID" value="CAI9289619.1"/>
    <property type="molecule type" value="Genomic_DNA"/>
</dbReference>